<accession>A0A1W5ZXC2</accession>
<dbReference type="InterPro" id="IPR004360">
    <property type="entry name" value="Glyas_Fos-R_dOase_dom"/>
</dbReference>
<dbReference type="AlphaFoldDB" id="A0A1W5ZXC2"/>
<dbReference type="InterPro" id="IPR037523">
    <property type="entry name" value="VOC_core"/>
</dbReference>
<dbReference type="Pfam" id="PF00903">
    <property type="entry name" value="Glyoxalase"/>
    <property type="match status" value="1"/>
</dbReference>
<evidence type="ECO:0000313" key="3">
    <source>
        <dbReference type="Proteomes" id="UP000192527"/>
    </source>
</evidence>
<dbReference type="InterPro" id="IPR029068">
    <property type="entry name" value="Glyas_Bleomycin-R_OHBP_Dase"/>
</dbReference>
<sequence length="113" mass="12806">MIDRLDTVCIKVKDVEKSSNWYQEVLGFGVAFEGNGYRVLSVGNGVPLTIEEGLTSMSTNQSYPIFFSKNIEDTYSSLKSQGVQIDPLHNDDVSHFFDFYDLDGNKLQVCYFE</sequence>
<proteinExistence type="predicted"/>
<name>A0A1W5ZXC2_9BACI</name>
<dbReference type="RefSeq" id="WP_085030374.1">
    <property type="nucleotide sequence ID" value="NZ_CP020772.1"/>
</dbReference>
<dbReference type="OrthoDB" id="2184229at2"/>
<organism evidence="2 3">
    <name type="scientific">Halobacillus mangrovi</name>
    <dbReference type="NCBI Taxonomy" id="402384"/>
    <lineage>
        <taxon>Bacteria</taxon>
        <taxon>Bacillati</taxon>
        <taxon>Bacillota</taxon>
        <taxon>Bacilli</taxon>
        <taxon>Bacillales</taxon>
        <taxon>Bacillaceae</taxon>
        <taxon>Halobacillus</taxon>
    </lineage>
</organism>
<dbReference type="PROSITE" id="PS51819">
    <property type="entry name" value="VOC"/>
    <property type="match status" value="1"/>
</dbReference>
<feature type="domain" description="VOC" evidence="1">
    <location>
        <begin position="4"/>
        <end position="112"/>
    </location>
</feature>
<gene>
    <name evidence="2" type="ORF">HM131_14115</name>
</gene>
<dbReference type="SUPFAM" id="SSF54593">
    <property type="entry name" value="Glyoxalase/Bleomycin resistance protein/Dihydroxybiphenyl dioxygenase"/>
    <property type="match status" value="1"/>
</dbReference>
<keyword evidence="3" id="KW-1185">Reference proteome</keyword>
<evidence type="ECO:0000313" key="2">
    <source>
        <dbReference type="EMBL" id="ARI77913.1"/>
    </source>
</evidence>
<dbReference type="EMBL" id="CP020772">
    <property type="protein sequence ID" value="ARI77913.1"/>
    <property type="molecule type" value="Genomic_DNA"/>
</dbReference>
<dbReference type="Gene3D" id="3.10.180.10">
    <property type="entry name" value="2,3-Dihydroxybiphenyl 1,2-Dioxygenase, domain 1"/>
    <property type="match status" value="1"/>
</dbReference>
<dbReference type="KEGG" id="hmn:HM131_14115"/>
<reference evidence="2 3" key="1">
    <citation type="submission" date="2017-04" db="EMBL/GenBank/DDBJ databases">
        <title>The whole genome sequencing and assembly of Halobacillus mangrovi strain.</title>
        <authorList>
            <person name="Lee S.-J."/>
            <person name="Park M.-K."/>
            <person name="Kim J.-Y."/>
            <person name="Lee Y.-J."/>
            <person name="Yi H."/>
            <person name="Bahn Y.-S."/>
            <person name="Kim J.F."/>
            <person name="Lee D.-W."/>
        </authorList>
    </citation>
    <scope>NUCLEOTIDE SEQUENCE [LARGE SCALE GENOMIC DNA]</scope>
    <source>
        <strain evidence="2 3">KTB 131</strain>
    </source>
</reference>
<evidence type="ECO:0000259" key="1">
    <source>
        <dbReference type="PROSITE" id="PS51819"/>
    </source>
</evidence>
<protein>
    <recommendedName>
        <fullName evidence="1">VOC domain-containing protein</fullName>
    </recommendedName>
</protein>
<dbReference type="Proteomes" id="UP000192527">
    <property type="component" value="Chromosome"/>
</dbReference>
<dbReference type="STRING" id="402384.HM131_14115"/>